<dbReference type="PANTHER" id="PTHR41251:SF1">
    <property type="entry name" value="NON-HOMOLOGOUS END JOINING PROTEIN KU"/>
    <property type="match status" value="1"/>
</dbReference>
<evidence type="ECO:0000313" key="6">
    <source>
        <dbReference type="Proteomes" id="UP000319432"/>
    </source>
</evidence>
<feature type="compositionally biased region" description="Basic residues" evidence="4">
    <location>
        <begin position="314"/>
        <end position="325"/>
    </location>
</feature>
<dbReference type="InterPro" id="IPR006164">
    <property type="entry name" value="DNA_bd_Ku70/Ku80"/>
</dbReference>
<dbReference type="GO" id="GO:0003690">
    <property type="term" value="F:double-stranded DNA binding"/>
    <property type="evidence" value="ECO:0007669"/>
    <property type="project" value="UniProtKB-UniRule"/>
</dbReference>
<sequence length="325" mass="36799">MHTVWKGSISFGLVNIPVRMFTATEDRDIRFRQLHKECHTPIRYSKLCPTCDREVASDEIIKGYEYEKGNFVMIQDEDLEKIAPETKRAIEIVDFVQLSEIDPIYFDKSYYLSPQETGEKAYSLLRVALQQTGKIAIARITLRNKESLAVLRIYENGMVLETIFYPDEVRSLSQVPALPQADATLVESELAMAIQLVEGMSRPFHPEQYQDTYRQHLQELIQKKLEGKEVATAPSAPRANVIDLMQALKESLAQTGTPQAPAGKETERDRDVVERYPEPKPIGEKATRKGKAPVITEETSTLSPVSSSTTVTKALRRKKTQKPKS</sequence>
<dbReference type="GO" id="GO:0006310">
    <property type="term" value="P:DNA recombination"/>
    <property type="evidence" value="ECO:0007669"/>
    <property type="project" value="UniProtKB-KW"/>
</dbReference>
<dbReference type="InterPro" id="IPR009187">
    <property type="entry name" value="Prok_Ku"/>
</dbReference>
<evidence type="ECO:0000256" key="2">
    <source>
        <dbReference type="ARBA" id="ARBA00023172"/>
    </source>
</evidence>
<dbReference type="Proteomes" id="UP000319432">
    <property type="component" value="Chromosome"/>
</dbReference>
<dbReference type="Pfam" id="PF02735">
    <property type="entry name" value="Ku"/>
    <property type="match status" value="1"/>
</dbReference>
<keyword evidence="6" id="KW-1185">Reference proteome</keyword>
<dbReference type="Gene3D" id="2.40.290.10">
    <property type="match status" value="1"/>
</dbReference>
<feature type="compositionally biased region" description="Basic and acidic residues" evidence="4">
    <location>
        <begin position="264"/>
        <end position="287"/>
    </location>
</feature>
<accession>A0A502HQN6</accession>
<protein>
    <recommendedName>
        <fullName evidence="3">Non-homologous end joining protein Ku</fullName>
    </recommendedName>
</protein>
<name>A0A502HQN6_BRELA</name>
<comment type="subunit">
    <text evidence="3">Homodimer. Interacts with LigD.</text>
</comment>
<keyword evidence="2 3" id="KW-0233">DNA recombination</keyword>
<proteinExistence type="inferred from homology"/>
<feature type="compositionally biased region" description="Low complexity" evidence="4">
    <location>
        <begin position="296"/>
        <end position="312"/>
    </location>
</feature>
<evidence type="ECO:0000256" key="1">
    <source>
        <dbReference type="ARBA" id="ARBA00023125"/>
    </source>
</evidence>
<dbReference type="CDD" id="cd00789">
    <property type="entry name" value="KU_like"/>
    <property type="match status" value="1"/>
</dbReference>
<evidence type="ECO:0000256" key="4">
    <source>
        <dbReference type="SAM" id="MobiDB-lite"/>
    </source>
</evidence>
<dbReference type="GO" id="GO:0006303">
    <property type="term" value="P:double-strand break repair via nonhomologous end joining"/>
    <property type="evidence" value="ECO:0007669"/>
    <property type="project" value="UniProtKB-UniRule"/>
</dbReference>
<dbReference type="InterPro" id="IPR016194">
    <property type="entry name" value="SPOC-like_C_dom_sf"/>
</dbReference>
<dbReference type="EMBL" id="CP033464">
    <property type="protein sequence ID" value="QDX95050.1"/>
    <property type="molecule type" value="Genomic_DNA"/>
</dbReference>
<gene>
    <name evidence="3" type="primary">ku</name>
    <name evidence="5" type="ORF">EEL30_23800</name>
</gene>
<evidence type="ECO:0000313" key="5">
    <source>
        <dbReference type="EMBL" id="QDX95050.1"/>
    </source>
</evidence>
<keyword evidence="3" id="KW-0227">DNA damage</keyword>
<keyword evidence="3" id="KW-0234">DNA repair</keyword>
<dbReference type="FunFam" id="2.40.290.10:FF:000004">
    <property type="entry name" value="Non-homologous end joining protein Ku"/>
    <property type="match status" value="1"/>
</dbReference>
<evidence type="ECO:0000256" key="3">
    <source>
        <dbReference type="HAMAP-Rule" id="MF_01875"/>
    </source>
</evidence>
<dbReference type="PANTHER" id="PTHR41251">
    <property type="entry name" value="NON-HOMOLOGOUS END JOINING PROTEIN KU"/>
    <property type="match status" value="1"/>
</dbReference>
<dbReference type="AlphaFoldDB" id="A0A502HQN6"/>
<dbReference type="SUPFAM" id="SSF100939">
    <property type="entry name" value="SPOC domain-like"/>
    <property type="match status" value="1"/>
</dbReference>
<comment type="similarity">
    <text evidence="3">Belongs to the prokaryotic Ku family.</text>
</comment>
<dbReference type="NCBIfam" id="TIGR02772">
    <property type="entry name" value="Ku_bact"/>
    <property type="match status" value="1"/>
</dbReference>
<feature type="region of interest" description="Disordered" evidence="4">
    <location>
        <begin position="253"/>
        <end position="325"/>
    </location>
</feature>
<dbReference type="HAMAP" id="MF_01875">
    <property type="entry name" value="Prokaryotic_Ku"/>
    <property type="match status" value="1"/>
</dbReference>
<organism evidence="5 6">
    <name type="scientific">Brevibacillus laterosporus</name>
    <name type="common">Bacillus laterosporus</name>
    <dbReference type="NCBI Taxonomy" id="1465"/>
    <lineage>
        <taxon>Bacteria</taxon>
        <taxon>Bacillati</taxon>
        <taxon>Bacillota</taxon>
        <taxon>Bacilli</taxon>
        <taxon>Bacillales</taxon>
        <taxon>Paenibacillaceae</taxon>
        <taxon>Brevibacillus</taxon>
    </lineage>
</organism>
<keyword evidence="1 3" id="KW-0238">DNA-binding</keyword>
<comment type="function">
    <text evidence="3">With LigD forms a non-homologous end joining (NHEJ) DNA repair enzyme, which repairs dsDNA breaks with reduced fidelity. Binds linear dsDNA with 5'- and 3'- overhangs but not closed circular dsDNA nor ssDNA. Recruits and stimulates the ligase activity of LigD.</text>
</comment>
<reference evidence="5 6" key="1">
    <citation type="submission" date="2018-11" db="EMBL/GenBank/DDBJ databases">
        <title>Phylogenetic determinants of toxin gene distribution in genomes of Brevibacillus laterosporus.</title>
        <authorList>
            <person name="Glare T.R."/>
            <person name="Durrant A."/>
            <person name="Berry C."/>
            <person name="Palma L."/>
            <person name="Ormskirk M."/>
            <person name="Cox M.O."/>
        </authorList>
    </citation>
    <scope>NUCLEOTIDE SEQUENCE [LARGE SCALE GENOMIC DNA]</scope>
    <source>
        <strain evidence="5 6">1821L</strain>
    </source>
</reference>
<dbReference type="SMART" id="SM00559">
    <property type="entry name" value="Ku78"/>
    <property type="match status" value="1"/>
</dbReference>
<dbReference type="OrthoDB" id="9795084at2"/>
<dbReference type="PIRSF" id="PIRSF006493">
    <property type="entry name" value="Prok_Ku"/>
    <property type="match status" value="1"/>
</dbReference>